<evidence type="ECO:0000259" key="2">
    <source>
        <dbReference type="Pfam" id="PF09822"/>
    </source>
</evidence>
<proteinExistence type="predicted"/>
<dbReference type="Proteomes" id="UP001064632">
    <property type="component" value="Chromosome"/>
</dbReference>
<feature type="transmembrane region" description="Helical" evidence="1">
    <location>
        <begin position="418"/>
        <end position="442"/>
    </location>
</feature>
<keyword evidence="1" id="KW-1133">Transmembrane helix</keyword>
<evidence type="ECO:0000313" key="4">
    <source>
        <dbReference type="Proteomes" id="UP001064632"/>
    </source>
</evidence>
<keyword evidence="1" id="KW-0812">Transmembrane</keyword>
<keyword evidence="4" id="KW-1185">Reference proteome</keyword>
<reference evidence="3" key="1">
    <citation type="submission" date="2022-09" db="EMBL/GenBank/DDBJ databases">
        <title>Tahibacter sp. nov., isolated from a fresh water.</title>
        <authorList>
            <person name="Baek J.H."/>
            <person name="Lee J.K."/>
            <person name="Kim J.M."/>
            <person name="Jeon C.O."/>
        </authorList>
    </citation>
    <scope>NUCLEOTIDE SEQUENCE</scope>
    <source>
        <strain evidence="3">W38</strain>
    </source>
</reference>
<gene>
    <name evidence="3" type="ORF">N4264_02725</name>
</gene>
<evidence type="ECO:0000313" key="3">
    <source>
        <dbReference type="EMBL" id="UXI68585.1"/>
    </source>
</evidence>
<organism evidence="3 4">
    <name type="scientific">Tahibacter amnicola</name>
    <dbReference type="NCBI Taxonomy" id="2976241"/>
    <lineage>
        <taxon>Bacteria</taxon>
        <taxon>Pseudomonadati</taxon>
        <taxon>Pseudomonadota</taxon>
        <taxon>Gammaproteobacteria</taxon>
        <taxon>Lysobacterales</taxon>
        <taxon>Rhodanobacteraceae</taxon>
        <taxon>Tahibacter</taxon>
    </lineage>
</organism>
<dbReference type="SUPFAM" id="SSF52317">
    <property type="entry name" value="Class I glutamine amidotransferase-like"/>
    <property type="match status" value="1"/>
</dbReference>
<dbReference type="InterPro" id="IPR029062">
    <property type="entry name" value="Class_I_gatase-like"/>
</dbReference>
<feature type="domain" description="ABC-type uncharacterised transport system" evidence="2">
    <location>
        <begin position="145"/>
        <end position="377"/>
    </location>
</feature>
<dbReference type="Gene3D" id="3.40.50.880">
    <property type="match status" value="1"/>
</dbReference>
<dbReference type="InterPro" id="IPR019196">
    <property type="entry name" value="ABC_transp_unknown"/>
</dbReference>
<name>A0ABY6BHM9_9GAMM</name>
<sequence>MPFRPHRWLRAALIIAAALLLGFLSTRLSFRQDWTAGARASLGPQTTALLRTLDAPVEVVSYASEVGALRGAIGDFIARYRVAKPDISLAFVDPTVDPAAMRERGVQVDGELEVRYKGRSERLKVLNERELSNALLRLSRSRERMVAFLSGNGERKPDGAANADLGQFARVLLDQGIRAVPLVLGPNARIPDNTDLVVIANPRVPLADAVVAELVDWVERGGALLWLSEPGEAVGLDPLATALSVRVLDGTLVDGSGARLGLGDPSFVAVTAYPAHPVTQGLNLTTLFPQSVALAQLTGARWDIKPLLRSSAQSWTETGVISRTAESTIRYDADGQEMRGPLDLAFALSRLSPRPDRREQRTAVIGDGDFLSNSFLGNGGNRELGVRIFNWLLADDDLIEVPDRAAPDRELVLSQAGLGLLGGGFLVVLPSLLAATGGLLWWRRRRR</sequence>
<dbReference type="EMBL" id="CP104694">
    <property type="protein sequence ID" value="UXI68585.1"/>
    <property type="molecule type" value="Genomic_DNA"/>
</dbReference>
<protein>
    <submittedName>
        <fullName evidence="3">GldG family protein</fullName>
    </submittedName>
</protein>
<accession>A0ABY6BHM9</accession>
<keyword evidence="1" id="KW-0472">Membrane</keyword>
<evidence type="ECO:0000256" key="1">
    <source>
        <dbReference type="SAM" id="Phobius"/>
    </source>
</evidence>
<dbReference type="RefSeq" id="WP_261695543.1">
    <property type="nucleotide sequence ID" value="NZ_CP104694.1"/>
</dbReference>
<dbReference type="Pfam" id="PF09822">
    <property type="entry name" value="ABC_transp_aux"/>
    <property type="match status" value="1"/>
</dbReference>